<keyword evidence="1" id="KW-0472">Membrane</keyword>
<dbReference type="AlphaFoldDB" id="A0A8H7D9W5"/>
<gene>
    <name evidence="3" type="ORF">MSAN_01064900</name>
</gene>
<feature type="domain" description="DUF6534" evidence="2">
    <location>
        <begin position="164"/>
        <end position="251"/>
    </location>
</feature>
<dbReference type="PANTHER" id="PTHR40465:SF1">
    <property type="entry name" value="DUF6534 DOMAIN-CONTAINING PROTEIN"/>
    <property type="match status" value="1"/>
</dbReference>
<accession>A0A8H7D9W5</accession>
<dbReference type="EMBL" id="JACAZH010000007">
    <property type="protein sequence ID" value="KAF7364061.1"/>
    <property type="molecule type" value="Genomic_DNA"/>
</dbReference>
<keyword evidence="1" id="KW-0812">Transmembrane</keyword>
<feature type="transmembrane region" description="Helical" evidence="1">
    <location>
        <begin position="160"/>
        <end position="181"/>
    </location>
</feature>
<feature type="transmembrane region" description="Helical" evidence="1">
    <location>
        <begin position="224"/>
        <end position="240"/>
    </location>
</feature>
<dbReference type="Pfam" id="PF20152">
    <property type="entry name" value="DUF6534"/>
    <property type="match status" value="1"/>
</dbReference>
<protein>
    <recommendedName>
        <fullName evidence="2">DUF6534 domain-containing protein</fullName>
    </recommendedName>
</protein>
<feature type="transmembrane region" description="Helical" evidence="1">
    <location>
        <begin position="90"/>
        <end position="109"/>
    </location>
</feature>
<evidence type="ECO:0000256" key="1">
    <source>
        <dbReference type="SAM" id="Phobius"/>
    </source>
</evidence>
<proteinExistence type="predicted"/>
<sequence length="303" mass="33819">MTSPLTPTFGMLFVTLFLQSILYGMGLLQAWLYFFWYPKDGWFVKTSVILITVFETAETVLFFCASYAYLIDGFGDKAALTVWNPPMRPVLLMTYLTIFVAHVYFAHCIYRLHKKDKFTPLLILVLATVCFGGGLGQFIFNYQIQGFKELGKTKVTRDIQAVFALAADILITAALCWRLNTSKQGGMQSTNKLLNYLIITAINRGVLTMIAAALNLILFSTNPGTFYFMLWVILGGKFYMNSMLATLNTRGYAVGMIPANTVGPNSLGEISMIKISHPSRDNATGTTDQHQGPSVDADRKIVW</sequence>
<feature type="transmembrane region" description="Helical" evidence="1">
    <location>
        <begin position="12"/>
        <end position="36"/>
    </location>
</feature>
<feature type="transmembrane region" description="Helical" evidence="1">
    <location>
        <begin position="48"/>
        <end position="70"/>
    </location>
</feature>
<feature type="transmembrane region" description="Helical" evidence="1">
    <location>
        <begin position="193"/>
        <end position="218"/>
    </location>
</feature>
<evidence type="ECO:0000313" key="4">
    <source>
        <dbReference type="Proteomes" id="UP000623467"/>
    </source>
</evidence>
<dbReference type="OrthoDB" id="3053610at2759"/>
<comment type="caution">
    <text evidence="3">The sequence shown here is derived from an EMBL/GenBank/DDBJ whole genome shotgun (WGS) entry which is preliminary data.</text>
</comment>
<feature type="transmembrane region" description="Helical" evidence="1">
    <location>
        <begin position="121"/>
        <end position="140"/>
    </location>
</feature>
<reference evidence="3" key="1">
    <citation type="submission" date="2020-05" db="EMBL/GenBank/DDBJ databases">
        <title>Mycena genomes resolve the evolution of fungal bioluminescence.</title>
        <authorList>
            <person name="Tsai I.J."/>
        </authorList>
    </citation>
    <scope>NUCLEOTIDE SEQUENCE</scope>
    <source>
        <strain evidence="3">160909Yilan</strain>
    </source>
</reference>
<dbReference type="InterPro" id="IPR045339">
    <property type="entry name" value="DUF6534"/>
</dbReference>
<keyword evidence="1" id="KW-1133">Transmembrane helix</keyword>
<dbReference type="PANTHER" id="PTHR40465">
    <property type="entry name" value="CHROMOSOME 1, WHOLE GENOME SHOTGUN SEQUENCE"/>
    <property type="match status" value="1"/>
</dbReference>
<organism evidence="3 4">
    <name type="scientific">Mycena sanguinolenta</name>
    <dbReference type="NCBI Taxonomy" id="230812"/>
    <lineage>
        <taxon>Eukaryota</taxon>
        <taxon>Fungi</taxon>
        <taxon>Dikarya</taxon>
        <taxon>Basidiomycota</taxon>
        <taxon>Agaricomycotina</taxon>
        <taxon>Agaricomycetes</taxon>
        <taxon>Agaricomycetidae</taxon>
        <taxon>Agaricales</taxon>
        <taxon>Marasmiineae</taxon>
        <taxon>Mycenaceae</taxon>
        <taxon>Mycena</taxon>
    </lineage>
</organism>
<keyword evidence="4" id="KW-1185">Reference proteome</keyword>
<evidence type="ECO:0000259" key="2">
    <source>
        <dbReference type="Pfam" id="PF20152"/>
    </source>
</evidence>
<evidence type="ECO:0000313" key="3">
    <source>
        <dbReference type="EMBL" id="KAF7364061.1"/>
    </source>
</evidence>
<dbReference type="Proteomes" id="UP000623467">
    <property type="component" value="Unassembled WGS sequence"/>
</dbReference>
<name>A0A8H7D9W5_9AGAR</name>